<evidence type="ECO:0000256" key="2">
    <source>
        <dbReference type="SAM" id="Phobius"/>
    </source>
</evidence>
<evidence type="ECO:0000313" key="3">
    <source>
        <dbReference type="EMBL" id="NMM96393.1"/>
    </source>
</evidence>
<dbReference type="AlphaFoldDB" id="A0A7Y0HV91"/>
<feature type="compositionally biased region" description="Basic residues" evidence="1">
    <location>
        <begin position="32"/>
        <end position="43"/>
    </location>
</feature>
<reference evidence="3 4" key="1">
    <citation type="submission" date="2020-02" db="EMBL/GenBank/DDBJ databases">
        <title>Characterization of phylogenetic diversity of novel bifidobacterial species isolated in Czech ZOOs.</title>
        <authorList>
            <person name="Lugli G.A."/>
            <person name="Vera N.B."/>
            <person name="Ventura M."/>
        </authorList>
    </citation>
    <scope>NUCLEOTIDE SEQUENCE [LARGE SCALE GENOMIC DNA]</scope>
    <source>
        <strain evidence="3 4">DSM 109960</strain>
    </source>
</reference>
<gene>
    <name evidence="3" type="ORF">G1C98_1129</name>
</gene>
<dbReference type="EMBL" id="JAAIIF010000008">
    <property type="protein sequence ID" value="NMM96393.1"/>
    <property type="molecule type" value="Genomic_DNA"/>
</dbReference>
<name>A0A7Y0HV91_9BIFI</name>
<organism evidence="3 4">
    <name type="scientific">Bifidobacterium erythrocebi</name>
    <dbReference type="NCBI Taxonomy" id="2675325"/>
    <lineage>
        <taxon>Bacteria</taxon>
        <taxon>Bacillati</taxon>
        <taxon>Actinomycetota</taxon>
        <taxon>Actinomycetes</taxon>
        <taxon>Bifidobacteriales</taxon>
        <taxon>Bifidobacteriaceae</taxon>
        <taxon>Bifidobacterium</taxon>
    </lineage>
</organism>
<keyword evidence="2" id="KW-0472">Membrane</keyword>
<dbReference type="InterPro" id="IPR025101">
    <property type="entry name" value="DUF4012"/>
</dbReference>
<keyword evidence="4" id="KW-1185">Reference proteome</keyword>
<evidence type="ECO:0008006" key="5">
    <source>
        <dbReference type="Google" id="ProtNLM"/>
    </source>
</evidence>
<keyword evidence="2" id="KW-0812">Transmembrane</keyword>
<protein>
    <recommendedName>
        <fullName evidence="5">DUF4012 domain-containing protein</fullName>
    </recommendedName>
</protein>
<keyword evidence="2" id="KW-1133">Transmembrane helix</keyword>
<comment type="caution">
    <text evidence="3">The sequence shown here is derived from an EMBL/GenBank/DDBJ whole genome shotgun (WGS) entry which is preliminary data.</text>
</comment>
<evidence type="ECO:0000313" key="4">
    <source>
        <dbReference type="Proteomes" id="UP000529710"/>
    </source>
</evidence>
<dbReference type="Pfam" id="PF13196">
    <property type="entry name" value="DUF4012"/>
    <property type="match status" value="1"/>
</dbReference>
<feature type="region of interest" description="Disordered" evidence="1">
    <location>
        <begin position="18"/>
        <end position="43"/>
    </location>
</feature>
<evidence type="ECO:0000256" key="1">
    <source>
        <dbReference type="SAM" id="MobiDB-lite"/>
    </source>
</evidence>
<feature type="transmembrane region" description="Helical" evidence="2">
    <location>
        <begin position="52"/>
        <end position="73"/>
    </location>
</feature>
<accession>A0A7Y0HV91</accession>
<dbReference type="Proteomes" id="UP000529710">
    <property type="component" value="Unassembled WGS sequence"/>
</dbReference>
<proteinExistence type="predicted"/>
<sequence>MNTEQSYDDVVYGRGVNESGNVHGEHGEHGAHGPRRAGGRHRHRAKRRVRDIVLIVVAVVLSAIILTGVYFAVSAVVVAKEVKSASATVSSLGNIDLTNGKAASSLGTTVKDLDKHIGVAYANTNNPIWRMMGAVPRYGADVTAVRTAVESLHDLSHDALPLMVDAAGNIDQSWFSVHDSAIAMPGIDKVSAKLIKANAIVQKANTKFQSIDGVTIRALRNALTPAQKKMDTVAQTSDSLSRAMKLLPSMLGLNNPNETRTYLILAQGNAELRATGGVAGSWGTVTVQNGRLTLNDFVSEGELEGFDSPVTELSANELALYGDKLGRKPQDVNFTPDFQRTGTIAKAMWEQRFGQQIDGVISIDPVMLQRMLSVVGSVQVSYKNYSPVLDGQSTSRVLLNEAYAALPDPEDQDAFFSLAAKAAFDRMLHMQGSQSMQLVKQLAAAAEQGHAYVWSAHADEQAVLTGTDVSGSLITAQSPKYMGGTAPKQVIGVYFNDAMGSKMDWYLERKVTDTVAETYADGREKHEITISLRNTLNEADVDKVPGYVVGALENGAQKGDIQLINYLYVPAGGAVPEYSAGPDGQKGDDYSLHDGLTVVSKQVNLKPGQSYEITATVYTAAGSVPGQTVLRQTPLLQ</sequence>